<dbReference type="Proteomes" id="UP000004067">
    <property type="component" value="Unassembled WGS sequence"/>
</dbReference>
<dbReference type="OrthoDB" id="9804196at2"/>
<dbReference type="RefSeq" id="WP_006305728.1">
    <property type="nucleotide sequence ID" value="NZ_GL892076.1"/>
</dbReference>
<dbReference type="Pfam" id="PF13439">
    <property type="entry name" value="Glyco_transf_4"/>
    <property type="match status" value="1"/>
</dbReference>
<comment type="caution">
    <text evidence="4">The sequence shown here is derived from an EMBL/GenBank/DDBJ whole genome shotgun (WGS) entry which is preliminary data.</text>
</comment>
<dbReference type="Gene3D" id="3.40.50.2000">
    <property type="entry name" value="Glycogen Phosphorylase B"/>
    <property type="match status" value="2"/>
</dbReference>
<evidence type="ECO:0000256" key="1">
    <source>
        <dbReference type="ARBA" id="ARBA00022676"/>
    </source>
</evidence>
<dbReference type="eggNOG" id="COG0438">
    <property type="taxonomic scope" value="Bacteria"/>
</dbReference>
<keyword evidence="2 4" id="KW-0808">Transferase</keyword>
<feature type="non-terminal residue" evidence="4">
    <location>
        <position position="359"/>
    </location>
</feature>
<dbReference type="GO" id="GO:0016757">
    <property type="term" value="F:glycosyltransferase activity"/>
    <property type="evidence" value="ECO:0007669"/>
    <property type="project" value="UniProtKB-KW"/>
</dbReference>
<organism evidence="4 5">
    <name type="scientific">Centipeda periodontii DSM 2778</name>
    <dbReference type="NCBI Taxonomy" id="888060"/>
    <lineage>
        <taxon>Bacteria</taxon>
        <taxon>Bacillati</taxon>
        <taxon>Bacillota</taxon>
        <taxon>Negativicutes</taxon>
        <taxon>Selenomonadales</taxon>
        <taxon>Selenomonadaceae</taxon>
        <taxon>Centipeda</taxon>
    </lineage>
</organism>
<accession>F5RKR4</accession>
<keyword evidence="5" id="KW-1185">Reference proteome</keyword>
<dbReference type="InterPro" id="IPR028098">
    <property type="entry name" value="Glyco_trans_4-like_N"/>
</dbReference>
<evidence type="ECO:0000256" key="2">
    <source>
        <dbReference type="ARBA" id="ARBA00022679"/>
    </source>
</evidence>
<evidence type="ECO:0000259" key="3">
    <source>
        <dbReference type="Pfam" id="PF13439"/>
    </source>
</evidence>
<dbReference type="PANTHER" id="PTHR12526">
    <property type="entry name" value="GLYCOSYLTRANSFERASE"/>
    <property type="match status" value="1"/>
</dbReference>
<dbReference type="AlphaFoldDB" id="F5RKR4"/>
<proteinExistence type="predicted"/>
<gene>
    <name evidence="4" type="ORF">HMPREF9081_0849</name>
</gene>
<dbReference type="HOGENOM" id="CLU_009583_33_0_9"/>
<dbReference type="Pfam" id="PF13692">
    <property type="entry name" value="Glyco_trans_1_4"/>
    <property type="match status" value="1"/>
</dbReference>
<reference evidence="4 5" key="1">
    <citation type="submission" date="2011-04" db="EMBL/GenBank/DDBJ databases">
        <authorList>
            <person name="Muzny D."/>
            <person name="Qin X."/>
            <person name="Deng J."/>
            <person name="Jiang H."/>
            <person name="Liu Y."/>
            <person name="Qu J."/>
            <person name="Song X.-Z."/>
            <person name="Zhang L."/>
            <person name="Thornton R."/>
            <person name="Coyle M."/>
            <person name="Francisco L."/>
            <person name="Jackson L."/>
            <person name="Javaid M."/>
            <person name="Korchina V."/>
            <person name="Kovar C."/>
            <person name="Mata R."/>
            <person name="Mathew T."/>
            <person name="Ngo R."/>
            <person name="Nguyen L."/>
            <person name="Nguyen N."/>
            <person name="Okwuonu G."/>
            <person name="Ongeri F."/>
            <person name="Pham C."/>
            <person name="Simmons D."/>
            <person name="Wilczek-Boney K."/>
            <person name="Hale W."/>
            <person name="Jakkamsetti A."/>
            <person name="Pham P."/>
            <person name="Ruth R."/>
            <person name="San Lucas F."/>
            <person name="Warren J."/>
            <person name="Zhang J."/>
            <person name="Zhao Z."/>
            <person name="Zhou C."/>
            <person name="Zhu D."/>
            <person name="Lee S."/>
            <person name="Bess C."/>
            <person name="Blankenburg K."/>
            <person name="Forbes L."/>
            <person name="Fu Q."/>
            <person name="Gubbala S."/>
            <person name="Hirani K."/>
            <person name="Jayaseelan J.C."/>
            <person name="Lara F."/>
            <person name="Munidasa M."/>
            <person name="Palculict T."/>
            <person name="Patil S."/>
            <person name="Pu L.-L."/>
            <person name="Saada N."/>
            <person name="Tang L."/>
            <person name="Weissenberger G."/>
            <person name="Zhu Y."/>
            <person name="Hemphill L."/>
            <person name="Shang Y."/>
            <person name="Youmans B."/>
            <person name="Ayvaz T."/>
            <person name="Ross M."/>
            <person name="Santibanez J."/>
            <person name="Aqrawi P."/>
            <person name="Gross S."/>
            <person name="Joshi V."/>
            <person name="Fowler G."/>
            <person name="Nazareth L."/>
            <person name="Reid J."/>
            <person name="Worley K."/>
            <person name="Petrosino J."/>
            <person name="Highlander S."/>
            <person name="Gibbs R."/>
        </authorList>
    </citation>
    <scope>NUCLEOTIDE SEQUENCE [LARGE SCALE GENOMIC DNA]</scope>
    <source>
        <strain evidence="4 5">DSM 2778</strain>
    </source>
</reference>
<name>F5RKR4_9FIRM</name>
<evidence type="ECO:0000313" key="4">
    <source>
        <dbReference type="EMBL" id="EGK60992.1"/>
    </source>
</evidence>
<dbReference type="PANTHER" id="PTHR12526:SF510">
    <property type="entry name" value="D-INOSITOL 3-PHOSPHATE GLYCOSYLTRANSFERASE"/>
    <property type="match status" value="1"/>
</dbReference>
<evidence type="ECO:0000313" key="5">
    <source>
        <dbReference type="Proteomes" id="UP000004067"/>
    </source>
</evidence>
<dbReference type="EMBL" id="AFHQ01000025">
    <property type="protein sequence ID" value="EGK60992.1"/>
    <property type="molecule type" value="Genomic_DNA"/>
</dbReference>
<dbReference type="STRING" id="888060.HMPREF9081_0849"/>
<feature type="domain" description="Glycosyltransferase subfamily 4-like N-terminal" evidence="3">
    <location>
        <begin position="13"/>
        <end position="171"/>
    </location>
</feature>
<sequence length="359" mass="40842">MKILHVGLDKTLGGIERFLFNVYNNRDKSFQMDFVTTADRFNYVLSDFLTNDNDCQIIRIANFSNPLRHVLDLYRCIQSGKYDIVHIHKNSLANPLAILVASVAGSCKVIVHSHNTQPSTSRQIGMALHWLNKRLLSKLPVMRLACSRLAGDWLFHHSNYTVLHNAIDLDKFIFDINIRKEVRTSLDLEDCFVIGAIARISDQKNQLFMLDILQEVLRTEERAMLVLVGGYPRSKEGERYYQLVLDKIKRMHLDRNVRLLGSRDDANQLYQAFDVALIPSKYEGLSIAAIEAQAAGLPCVVSDVLSDETRVSSYYTSVALSADPANWAEAILQQKYVKRSNMKKEMEAAGYAMEQEIHS</sequence>
<keyword evidence="1" id="KW-0328">Glycosyltransferase</keyword>
<dbReference type="SUPFAM" id="SSF53756">
    <property type="entry name" value="UDP-Glycosyltransferase/glycogen phosphorylase"/>
    <property type="match status" value="1"/>
</dbReference>
<protein>
    <submittedName>
        <fullName evidence="4">Group 1 glycosyl transferase</fullName>
    </submittedName>
</protein>